<evidence type="ECO:0000259" key="3">
    <source>
        <dbReference type="SMART" id="SM00822"/>
    </source>
</evidence>
<sequence length="270" mass="28276">MKVAGKVFVVTGGGSGIGREVVLGLLRRGGRVAAVDLSAAGLAGTVERAGRDADRLTTHVVNVTDTEAVKALPEAVLAAHGQIDGVLNIAGIIQKFVPFADLDQAEIERVLTVNFWGVVNMVRAFLPHLMIRPAAALVNVSSMGAFIPVPGQTIYGASKAAVKLLTEGLHAELRGTPVRVTVVFPGAVATSITENSGVRAPAVAGANDNAANQKVLAPDKAADIIIAGMEKGSYRVLVGRDARVMDWFTRLVPERAMTQIADRMAGLMQR</sequence>
<protein>
    <submittedName>
        <fullName evidence="4">SDR family NAD(P)-dependent oxidoreductase</fullName>
    </submittedName>
</protein>
<dbReference type="InterPro" id="IPR002347">
    <property type="entry name" value="SDR_fam"/>
</dbReference>
<name>A0ABX8SKK6_9ACTN</name>
<keyword evidence="2" id="KW-0560">Oxidoreductase</keyword>
<dbReference type="InterPro" id="IPR057326">
    <property type="entry name" value="KR_dom"/>
</dbReference>
<gene>
    <name evidence="4" type="ORF">KDB89_05590</name>
</gene>
<dbReference type="PANTHER" id="PTHR43391:SF82">
    <property type="entry name" value="OXIDOREDUCTASE SADH-RELATED"/>
    <property type="match status" value="1"/>
</dbReference>
<dbReference type="Pfam" id="PF00106">
    <property type="entry name" value="adh_short"/>
    <property type="match status" value="1"/>
</dbReference>
<comment type="similarity">
    <text evidence="1">Belongs to the short-chain dehydrogenases/reductases (SDR) family.</text>
</comment>
<dbReference type="EMBL" id="CP079216">
    <property type="protein sequence ID" value="QXT63927.1"/>
    <property type="molecule type" value="Genomic_DNA"/>
</dbReference>
<dbReference type="RefSeq" id="WP_219083853.1">
    <property type="nucleotide sequence ID" value="NZ_CP079216.1"/>
</dbReference>
<organism evidence="4 5">
    <name type="scientific">Tessaracoccus palaemonis</name>
    <dbReference type="NCBI Taxonomy" id="2829499"/>
    <lineage>
        <taxon>Bacteria</taxon>
        <taxon>Bacillati</taxon>
        <taxon>Actinomycetota</taxon>
        <taxon>Actinomycetes</taxon>
        <taxon>Propionibacteriales</taxon>
        <taxon>Propionibacteriaceae</taxon>
        <taxon>Tessaracoccus</taxon>
    </lineage>
</organism>
<dbReference type="Proteomes" id="UP000824504">
    <property type="component" value="Chromosome"/>
</dbReference>
<dbReference type="PANTHER" id="PTHR43391">
    <property type="entry name" value="RETINOL DEHYDROGENASE-RELATED"/>
    <property type="match status" value="1"/>
</dbReference>
<evidence type="ECO:0000313" key="5">
    <source>
        <dbReference type="Proteomes" id="UP000824504"/>
    </source>
</evidence>
<feature type="domain" description="Ketoreductase" evidence="3">
    <location>
        <begin position="6"/>
        <end position="191"/>
    </location>
</feature>
<keyword evidence="5" id="KW-1185">Reference proteome</keyword>
<dbReference type="InterPro" id="IPR020904">
    <property type="entry name" value="Sc_DH/Rdtase_CS"/>
</dbReference>
<evidence type="ECO:0000313" key="4">
    <source>
        <dbReference type="EMBL" id="QXT63927.1"/>
    </source>
</evidence>
<accession>A0ABX8SKK6</accession>
<evidence type="ECO:0000256" key="1">
    <source>
        <dbReference type="ARBA" id="ARBA00006484"/>
    </source>
</evidence>
<proteinExistence type="inferred from homology"/>
<reference evidence="4 5" key="1">
    <citation type="submission" date="2021-07" db="EMBL/GenBank/DDBJ databases">
        <title>complete genome sequencing of Tessaracoccus sp.J1M15.</title>
        <authorList>
            <person name="Bae J.-W."/>
            <person name="Kim D.-y."/>
        </authorList>
    </citation>
    <scope>NUCLEOTIDE SEQUENCE [LARGE SCALE GENOMIC DNA]</scope>
    <source>
        <strain evidence="4 5">J1M15</strain>
    </source>
</reference>
<evidence type="ECO:0000256" key="2">
    <source>
        <dbReference type="ARBA" id="ARBA00023002"/>
    </source>
</evidence>
<dbReference type="PROSITE" id="PS00061">
    <property type="entry name" value="ADH_SHORT"/>
    <property type="match status" value="1"/>
</dbReference>
<dbReference type="SMART" id="SM00822">
    <property type="entry name" value="PKS_KR"/>
    <property type="match status" value="1"/>
</dbReference>